<dbReference type="Proteomes" id="UP000235371">
    <property type="component" value="Unassembled WGS sequence"/>
</dbReference>
<proteinExistence type="predicted"/>
<gene>
    <name evidence="1" type="ORF">K444DRAFT_612065</name>
</gene>
<name>A0A2J6TFR0_9HELO</name>
<protein>
    <submittedName>
        <fullName evidence="1">Uncharacterized protein</fullName>
    </submittedName>
</protein>
<dbReference type="GeneID" id="36588139"/>
<evidence type="ECO:0000313" key="1">
    <source>
        <dbReference type="EMBL" id="PMD61843.1"/>
    </source>
</evidence>
<organism evidence="1 2">
    <name type="scientific">Hyaloscypha bicolor E</name>
    <dbReference type="NCBI Taxonomy" id="1095630"/>
    <lineage>
        <taxon>Eukaryota</taxon>
        <taxon>Fungi</taxon>
        <taxon>Dikarya</taxon>
        <taxon>Ascomycota</taxon>
        <taxon>Pezizomycotina</taxon>
        <taxon>Leotiomycetes</taxon>
        <taxon>Helotiales</taxon>
        <taxon>Hyaloscyphaceae</taxon>
        <taxon>Hyaloscypha</taxon>
        <taxon>Hyaloscypha bicolor</taxon>
    </lineage>
</organism>
<dbReference type="OrthoDB" id="3473216at2759"/>
<reference evidence="1 2" key="1">
    <citation type="submission" date="2016-04" db="EMBL/GenBank/DDBJ databases">
        <title>A degradative enzymes factory behind the ericoid mycorrhizal symbiosis.</title>
        <authorList>
            <consortium name="DOE Joint Genome Institute"/>
            <person name="Martino E."/>
            <person name="Morin E."/>
            <person name="Grelet G."/>
            <person name="Kuo A."/>
            <person name="Kohler A."/>
            <person name="Daghino S."/>
            <person name="Barry K."/>
            <person name="Choi C."/>
            <person name="Cichocki N."/>
            <person name="Clum A."/>
            <person name="Copeland A."/>
            <person name="Hainaut M."/>
            <person name="Haridas S."/>
            <person name="Labutti K."/>
            <person name="Lindquist E."/>
            <person name="Lipzen A."/>
            <person name="Khouja H.-R."/>
            <person name="Murat C."/>
            <person name="Ohm R."/>
            <person name="Olson A."/>
            <person name="Spatafora J."/>
            <person name="Veneault-Fourrey C."/>
            <person name="Henrissat B."/>
            <person name="Grigoriev I."/>
            <person name="Martin F."/>
            <person name="Perotto S."/>
        </authorList>
    </citation>
    <scope>NUCLEOTIDE SEQUENCE [LARGE SCALE GENOMIC DNA]</scope>
    <source>
        <strain evidence="1 2">E</strain>
    </source>
</reference>
<dbReference type="InParanoid" id="A0A2J6TFR0"/>
<evidence type="ECO:0000313" key="2">
    <source>
        <dbReference type="Proteomes" id="UP000235371"/>
    </source>
</evidence>
<dbReference type="EMBL" id="KZ613786">
    <property type="protein sequence ID" value="PMD61843.1"/>
    <property type="molecule type" value="Genomic_DNA"/>
</dbReference>
<accession>A0A2J6TFR0</accession>
<keyword evidence="2" id="KW-1185">Reference proteome</keyword>
<dbReference type="AlphaFoldDB" id="A0A2J6TFR0"/>
<dbReference type="RefSeq" id="XP_024738747.1">
    <property type="nucleotide sequence ID" value="XM_024880062.1"/>
</dbReference>
<sequence>MADWSNATWDSIPAYRLSKETVDAFLQGLFGYYEFYTRLSTDYWQFWIPYKLTQAQRTQLMEKRTRGST</sequence>